<dbReference type="Gene3D" id="1.10.10.10">
    <property type="entry name" value="Winged helix-like DNA-binding domain superfamily/Winged helix DNA-binding domain"/>
    <property type="match status" value="1"/>
</dbReference>
<evidence type="ECO:0000256" key="1">
    <source>
        <dbReference type="ARBA" id="ARBA00009437"/>
    </source>
</evidence>
<protein>
    <submittedName>
        <fullName evidence="6">Transcriptional regulator, LysR family</fullName>
    </submittedName>
</protein>
<dbReference type="EMBL" id="FNTJ01000001">
    <property type="protein sequence ID" value="SEB83009.1"/>
    <property type="molecule type" value="Genomic_DNA"/>
</dbReference>
<dbReference type="InterPro" id="IPR050950">
    <property type="entry name" value="HTH-type_LysR_regulators"/>
</dbReference>
<gene>
    <name evidence="6" type="ORF">SAMN05216178_2422</name>
</gene>
<dbReference type="GO" id="GO:0005829">
    <property type="term" value="C:cytosol"/>
    <property type="evidence" value="ECO:0007669"/>
    <property type="project" value="TreeGrafter"/>
</dbReference>
<dbReference type="SUPFAM" id="SSF46785">
    <property type="entry name" value="Winged helix' DNA-binding domain"/>
    <property type="match status" value="1"/>
</dbReference>
<dbReference type="PANTHER" id="PTHR30419">
    <property type="entry name" value="HTH-TYPE TRANSCRIPTIONAL REGULATOR YBHD"/>
    <property type="match status" value="1"/>
</dbReference>
<comment type="similarity">
    <text evidence="1">Belongs to the LysR transcriptional regulatory family.</text>
</comment>
<keyword evidence="2" id="KW-0805">Transcription regulation</keyword>
<dbReference type="Pfam" id="PF00126">
    <property type="entry name" value="HTH_1"/>
    <property type="match status" value="1"/>
</dbReference>
<dbReference type="GO" id="GO:0003700">
    <property type="term" value="F:DNA-binding transcription factor activity"/>
    <property type="evidence" value="ECO:0007669"/>
    <property type="project" value="InterPro"/>
</dbReference>
<organism evidence="6 7">
    <name type="scientific">Pseudomonas saponiphila</name>
    <dbReference type="NCBI Taxonomy" id="556534"/>
    <lineage>
        <taxon>Bacteria</taxon>
        <taxon>Pseudomonadati</taxon>
        <taxon>Pseudomonadota</taxon>
        <taxon>Gammaproteobacteria</taxon>
        <taxon>Pseudomonadales</taxon>
        <taxon>Pseudomonadaceae</taxon>
        <taxon>Pseudomonas</taxon>
    </lineage>
</organism>
<reference evidence="7" key="1">
    <citation type="submission" date="2016-10" db="EMBL/GenBank/DDBJ databases">
        <authorList>
            <person name="Varghese N."/>
            <person name="Submissions S."/>
        </authorList>
    </citation>
    <scope>NUCLEOTIDE SEQUENCE [LARGE SCALE GENOMIC DNA]</scope>
    <source>
        <strain evidence="7">DSM 9751</strain>
    </source>
</reference>
<dbReference type="Pfam" id="PF03466">
    <property type="entry name" value="LysR_substrate"/>
    <property type="match status" value="1"/>
</dbReference>
<evidence type="ECO:0000313" key="7">
    <source>
        <dbReference type="Proteomes" id="UP000198982"/>
    </source>
</evidence>
<dbReference type="InterPro" id="IPR036388">
    <property type="entry name" value="WH-like_DNA-bd_sf"/>
</dbReference>
<feature type="domain" description="HTH lysR-type" evidence="5">
    <location>
        <begin position="3"/>
        <end position="60"/>
    </location>
</feature>
<dbReference type="PANTHER" id="PTHR30419:SF2">
    <property type="entry name" value="LYSR FAMILY TRANSCRIPTIONAL REGULATOR"/>
    <property type="match status" value="1"/>
</dbReference>
<keyword evidence="7" id="KW-1185">Reference proteome</keyword>
<dbReference type="InterPro" id="IPR005119">
    <property type="entry name" value="LysR_subst-bd"/>
</dbReference>
<accession>A0A1H4MJ34</accession>
<dbReference type="Proteomes" id="UP000198982">
    <property type="component" value="Unassembled WGS sequence"/>
</dbReference>
<dbReference type="AlphaFoldDB" id="A0A1H4MJ34"/>
<dbReference type="InterPro" id="IPR000847">
    <property type="entry name" value="LysR_HTH_N"/>
</dbReference>
<dbReference type="GO" id="GO:0003677">
    <property type="term" value="F:DNA binding"/>
    <property type="evidence" value="ECO:0007669"/>
    <property type="project" value="UniProtKB-KW"/>
</dbReference>
<dbReference type="SUPFAM" id="SSF53850">
    <property type="entry name" value="Periplasmic binding protein-like II"/>
    <property type="match status" value="1"/>
</dbReference>
<dbReference type="InterPro" id="IPR036390">
    <property type="entry name" value="WH_DNA-bd_sf"/>
</dbReference>
<evidence type="ECO:0000259" key="5">
    <source>
        <dbReference type="PROSITE" id="PS50931"/>
    </source>
</evidence>
<keyword evidence="3" id="KW-0238">DNA-binding</keyword>
<dbReference type="Gene3D" id="3.40.190.290">
    <property type="match status" value="1"/>
</dbReference>
<dbReference type="CDD" id="cd08421">
    <property type="entry name" value="PBP2_LTTR_like_1"/>
    <property type="match status" value="1"/>
</dbReference>
<evidence type="ECO:0000313" key="6">
    <source>
        <dbReference type="EMBL" id="SEB83009.1"/>
    </source>
</evidence>
<dbReference type="PROSITE" id="PS50931">
    <property type="entry name" value="HTH_LYSR"/>
    <property type="match status" value="1"/>
</dbReference>
<keyword evidence="4" id="KW-0804">Transcription</keyword>
<proteinExistence type="inferred from homology"/>
<evidence type="ECO:0000256" key="4">
    <source>
        <dbReference type="ARBA" id="ARBA00023163"/>
    </source>
</evidence>
<name>A0A1H4MJ34_9PSED</name>
<dbReference type="RefSeq" id="WP_092313713.1">
    <property type="nucleotide sequence ID" value="NZ_FNTJ01000001.1"/>
</dbReference>
<sequence>MAPDLTSIELFLKALTLGNLSRAAEQSHLSLSAASRRLSLLEQHFKVTLLIRTSTGVQPTAAGLALAEHARGLLRAVDVMHADLADFAKGATGRVSLYANSSAMSQELPRQLTQWSDLHPGIRVDIREERSREILLAVRDGIADVGIVTTRPRGQDLHYIPYCRDRLCLIVPQEHPFKMSRARFQDLLGYDFVGLEDNAAITPLITEAAAAVSMPLRLRVQVRSFEAVCRLIAAGQGVGVLPQGAVQIFRKEMALRFIEIDDAWADRQMYLCRRQEQPSLASRELFDYLAGCGQAAPTAG</sequence>
<evidence type="ECO:0000256" key="2">
    <source>
        <dbReference type="ARBA" id="ARBA00023015"/>
    </source>
</evidence>
<evidence type="ECO:0000256" key="3">
    <source>
        <dbReference type="ARBA" id="ARBA00023125"/>
    </source>
</evidence>